<accession>A0ABN7SUF9</accession>
<sequence length="101" mass="11125">MDSHKFMTLVTGSFIREKRLKIQISPDKDGSILTMKSSIFGVVSDPARAICEVQELIPSLRSVASTTIADLVGSLLENEVVDKVSELEDEALEMMEVLVEL</sequence>
<gene>
    <name evidence="1" type="ORF">OKIOD_LOCUS12316</name>
</gene>
<dbReference type="EMBL" id="OU015566">
    <property type="protein sequence ID" value="CAG5107916.1"/>
    <property type="molecule type" value="Genomic_DNA"/>
</dbReference>
<name>A0ABN7SUF9_OIKDI</name>
<dbReference type="Proteomes" id="UP001158576">
    <property type="component" value="Chromosome 1"/>
</dbReference>
<organism evidence="1 2">
    <name type="scientific">Oikopleura dioica</name>
    <name type="common">Tunicate</name>
    <dbReference type="NCBI Taxonomy" id="34765"/>
    <lineage>
        <taxon>Eukaryota</taxon>
        <taxon>Metazoa</taxon>
        <taxon>Chordata</taxon>
        <taxon>Tunicata</taxon>
        <taxon>Appendicularia</taxon>
        <taxon>Copelata</taxon>
        <taxon>Oikopleuridae</taxon>
        <taxon>Oikopleura</taxon>
    </lineage>
</organism>
<evidence type="ECO:0000313" key="2">
    <source>
        <dbReference type="Proteomes" id="UP001158576"/>
    </source>
</evidence>
<keyword evidence="2" id="KW-1185">Reference proteome</keyword>
<protein>
    <submittedName>
        <fullName evidence="1">Oidioi.mRNA.OKI2018_I69.chr1.g3551.t1.cds</fullName>
    </submittedName>
</protein>
<proteinExistence type="predicted"/>
<reference evidence="1 2" key="1">
    <citation type="submission" date="2021-04" db="EMBL/GenBank/DDBJ databases">
        <authorList>
            <person name="Bliznina A."/>
        </authorList>
    </citation>
    <scope>NUCLEOTIDE SEQUENCE [LARGE SCALE GENOMIC DNA]</scope>
</reference>
<evidence type="ECO:0000313" key="1">
    <source>
        <dbReference type="EMBL" id="CAG5107916.1"/>
    </source>
</evidence>